<dbReference type="AlphaFoldDB" id="A0A5A7PLP4"/>
<evidence type="ECO:0000313" key="2">
    <source>
        <dbReference type="Proteomes" id="UP000325081"/>
    </source>
</evidence>
<dbReference type="EMBL" id="BKCP01004772">
    <property type="protein sequence ID" value="GER33664.1"/>
    <property type="molecule type" value="Genomic_DNA"/>
</dbReference>
<comment type="caution">
    <text evidence="1">The sequence shown here is derived from an EMBL/GenBank/DDBJ whole genome shotgun (WGS) entry which is preliminary data.</text>
</comment>
<dbReference type="Proteomes" id="UP000325081">
    <property type="component" value="Unassembled WGS sequence"/>
</dbReference>
<reference evidence="2" key="1">
    <citation type="journal article" date="2019" name="Curr. Biol.">
        <title>Genome Sequence of Striga asiatica Provides Insight into the Evolution of Plant Parasitism.</title>
        <authorList>
            <person name="Yoshida S."/>
            <person name="Kim S."/>
            <person name="Wafula E.K."/>
            <person name="Tanskanen J."/>
            <person name="Kim Y.M."/>
            <person name="Honaas L."/>
            <person name="Yang Z."/>
            <person name="Spallek T."/>
            <person name="Conn C.E."/>
            <person name="Ichihashi Y."/>
            <person name="Cheong K."/>
            <person name="Cui S."/>
            <person name="Der J.P."/>
            <person name="Gundlach H."/>
            <person name="Jiao Y."/>
            <person name="Hori C."/>
            <person name="Ishida J.K."/>
            <person name="Kasahara H."/>
            <person name="Kiba T."/>
            <person name="Kim M.S."/>
            <person name="Koo N."/>
            <person name="Laohavisit A."/>
            <person name="Lee Y.H."/>
            <person name="Lumba S."/>
            <person name="McCourt P."/>
            <person name="Mortimer J.C."/>
            <person name="Mutuku J.M."/>
            <person name="Nomura T."/>
            <person name="Sasaki-Sekimoto Y."/>
            <person name="Seto Y."/>
            <person name="Wang Y."/>
            <person name="Wakatake T."/>
            <person name="Sakakibara H."/>
            <person name="Demura T."/>
            <person name="Yamaguchi S."/>
            <person name="Yoneyama K."/>
            <person name="Manabe R.I."/>
            <person name="Nelson D.C."/>
            <person name="Schulman A.H."/>
            <person name="Timko M.P."/>
            <person name="dePamphilis C.W."/>
            <person name="Choi D."/>
            <person name="Shirasu K."/>
        </authorList>
    </citation>
    <scope>NUCLEOTIDE SEQUENCE [LARGE SCALE GENOMIC DNA]</scope>
    <source>
        <strain evidence="2">cv. UVA1</strain>
    </source>
</reference>
<keyword evidence="2" id="KW-1185">Reference proteome</keyword>
<accession>A0A5A7PLP4</accession>
<name>A0A5A7PLP4_STRAF</name>
<gene>
    <name evidence="1" type="ORF">STAS_09814</name>
</gene>
<evidence type="ECO:0000313" key="1">
    <source>
        <dbReference type="EMBL" id="GER33664.1"/>
    </source>
</evidence>
<sequence length="128" mass="14423">MFQEVGNPSYTNGSKSNTWKLTTGRTCETYFKSAFGSPDETRLGLQSTTYLLFVYQDTGPLDKTRPAMHSTFVLEIRDYLIRAMGRRKISPPRPPMLGRDWNEVGSVGRIWDSVGNVGRKSVREVAEG</sequence>
<keyword evidence="1" id="KW-0808">Transferase</keyword>
<proteinExistence type="predicted"/>
<protein>
    <submittedName>
        <fullName evidence="1">Polynucleotidyl transferase</fullName>
    </submittedName>
</protein>
<organism evidence="1 2">
    <name type="scientific">Striga asiatica</name>
    <name type="common">Asiatic witchweed</name>
    <name type="synonym">Buchnera asiatica</name>
    <dbReference type="NCBI Taxonomy" id="4170"/>
    <lineage>
        <taxon>Eukaryota</taxon>
        <taxon>Viridiplantae</taxon>
        <taxon>Streptophyta</taxon>
        <taxon>Embryophyta</taxon>
        <taxon>Tracheophyta</taxon>
        <taxon>Spermatophyta</taxon>
        <taxon>Magnoliopsida</taxon>
        <taxon>eudicotyledons</taxon>
        <taxon>Gunneridae</taxon>
        <taxon>Pentapetalae</taxon>
        <taxon>asterids</taxon>
        <taxon>lamiids</taxon>
        <taxon>Lamiales</taxon>
        <taxon>Orobanchaceae</taxon>
        <taxon>Buchnereae</taxon>
        <taxon>Striga</taxon>
    </lineage>
</organism>
<dbReference type="GO" id="GO:0016740">
    <property type="term" value="F:transferase activity"/>
    <property type="evidence" value="ECO:0007669"/>
    <property type="project" value="UniProtKB-KW"/>
</dbReference>